<keyword evidence="1" id="KW-0812">Transmembrane</keyword>
<proteinExistence type="predicted"/>
<dbReference type="EMBL" id="CM029053">
    <property type="protein sequence ID" value="KAG2546500.1"/>
    <property type="molecule type" value="Genomic_DNA"/>
</dbReference>
<reference evidence="2" key="1">
    <citation type="submission" date="2020-05" db="EMBL/GenBank/DDBJ databases">
        <title>WGS assembly of Panicum virgatum.</title>
        <authorList>
            <person name="Lovell J.T."/>
            <person name="Jenkins J."/>
            <person name="Shu S."/>
            <person name="Juenger T.E."/>
            <person name="Schmutz J."/>
        </authorList>
    </citation>
    <scope>NUCLEOTIDE SEQUENCE</scope>
    <source>
        <strain evidence="2">AP13</strain>
    </source>
</reference>
<name>A0A8T0NAP9_PANVG</name>
<organism evidence="2 3">
    <name type="scientific">Panicum virgatum</name>
    <name type="common">Blackwell switchgrass</name>
    <dbReference type="NCBI Taxonomy" id="38727"/>
    <lineage>
        <taxon>Eukaryota</taxon>
        <taxon>Viridiplantae</taxon>
        <taxon>Streptophyta</taxon>
        <taxon>Embryophyta</taxon>
        <taxon>Tracheophyta</taxon>
        <taxon>Spermatophyta</taxon>
        <taxon>Magnoliopsida</taxon>
        <taxon>Liliopsida</taxon>
        <taxon>Poales</taxon>
        <taxon>Poaceae</taxon>
        <taxon>PACMAD clade</taxon>
        <taxon>Panicoideae</taxon>
        <taxon>Panicodae</taxon>
        <taxon>Paniceae</taxon>
        <taxon>Panicinae</taxon>
        <taxon>Panicum</taxon>
        <taxon>Panicum sect. Hiantes</taxon>
    </lineage>
</organism>
<dbReference type="Proteomes" id="UP000823388">
    <property type="component" value="Chromosome 9K"/>
</dbReference>
<comment type="caution">
    <text evidence="2">The sequence shown here is derived from an EMBL/GenBank/DDBJ whole genome shotgun (WGS) entry which is preliminary data.</text>
</comment>
<sequence length="103" mass="11128">MDGHRVVRDASYRCLSFAAGNFWIPCTRELSPSSALLLPLAALPLSPPFPLSSWSSSIPSLRLALVICRVAVIAVATLSSYAFSLLHLRPNRALPSPVDFGHL</sequence>
<evidence type="ECO:0000256" key="1">
    <source>
        <dbReference type="SAM" id="Phobius"/>
    </source>
</evidence>
<protein>
    <submittedName>
        <fullName evidence="2">Uncharacterized protein</fullName>
    </submittedName>
</protein>
<evidence type="ECO:0000313" key="3">
    <source>
        <dbReference type="Proteomes" id="UP000823388"/>
    </source>
</evidence>
<keyword evidence="3" id="KW-1185">Reference proteome</keyword>
<evidence type="ECO:0000313" key="2">
    <source>
        <dbReference type="EMBL" id="KAG2546500.1"/>
    </source>
</evidence>
<keyword evidence="1" id="KW-0472">Membrane</keyword>
<accession>A0A8T0NAP9</accession>
<feature type="transmembrane region" description="Helical" evidence="1">
    <location>
        <begin position="63"/>
        <end position="86"/>
    </location>
</feature>
<gene>
    <name evidence="2" type="ORF">PVAP13_9KG038049</name>
</gene>
<dbReference type="AlphaFoldDB" id="A0A8T0NAP9"/>
<keyword evidence="1" id="KW-1133">Transmembrane helix</keyword>